<feature type="transmembrane region" description="Helical" evidence="1">
    <location>
        <begin position="6"/>
        <end position="23"/>
    </location>
</feature>
<evidence type="ECO:0000256" key="1">
    <source>
        <dbReference type="SAM" id="Phobius"/>
    </source>
</evidence>
<comment type="caution">
    <text evidence="2">The sequence shown here is derived from an EMBL/GenBank/DDBJ whole genome shotgun (WGS) entry which is preliminary data.</text>
</comment>
<proteinExistence type="predicted"/>
<organism evidence="2 3">
    <name type="scientific">Carnobacterium inhibens</name>
    <dbReference type="NCBI Taxonomy" id="147709"/>
    <lineage>
        <taxon>Bacteria</taxon>
        <taxon>Bacillati</taxon>
        <taxon>Bacillota</taxon>
        <taxon>Bacilli</taxon>
        <taxon>Lactobacillales</taxon>
        <taxon>Carnobacteriaceae</taxon>
        <taxon>Carnobacterium</taxon>
    </lineage>
</organism>
<name>A0ABR7TDV4_9LACT</name>
<evidence type="ECO:0000313" key="2">
    <source>
        <dbReference type="EMBL" id="MBC9826175.1"/>
    </source>
</evidence>
<keyword evidence="1" id="KW-0472">Membrane</keyword>
<dbReference type="Proteomes" id="UP000638836">
    <property type="component" value="Unassembled WGS sequence"/>
</dbReference>
<gene>
    <name evidence="2" type="ORF">GLO26_10305</name>
</gene>
<keyword evidence="1" id="KW-0812">Transmembrane</keyword>
<sequence>MNIINGILVTTLAFSSGTGLLFYSGNDIQNRDMTIQEHGVRYNNATNMMETNNLENMEISLGNSNVKFDEMQKFMEEDNMNFGQMKPYMSEMHPNLDNSELQEFYKGMHGTGGSSRSNNFRMIKDL</sequence>
<reference evidence="2 3" key="1">
    <citation type="journal article" date="2020" name="Microorganisms">
        <title>New Insight into Antimicrobial Compounds from Food and Marine-Sourced Carnobacterium Species through Phenotype and Genome Analyses.</title>
        <authorList>
            <person name="Begrem S."/>
            <person name="Ivaniuk F."/>
            <person name="Gigout-Chevalier F."/>
            <person name="Kolypczuk L."/>
            <person name="Bonnetot S."/>
            <person name="Leroi F."/>
            <person name="Grovel O."/>
            <person name="Delbarre-Ladrat C."/>
            <person name="Passerini D."/>
        </authorList>
    </citation>
    <scope>NUCLEOTIDE SEQUENCE [LARGE SCALE GENOMIC DNA]</scope>
    <source>
        <strain evidence="2 3">MIP2551</strain>
    </source>
</reference>
<keyword evidence="3" id="KW-1185">Reference proteome</keyword>
<evidence type="ECO:0000313" key="3">
    <source>
        <dbReference type="Proteomes" id="UP000638836"/>
    </source>
</evidence>
<keyword evidence="1" id="KW-1133">Transmembrane helix</keyword>
<accession>A0ABR7TDV4</accession>
<dbReference type="EMBL" id="WNJQ01000012">
    <property type="protein sequence ID" value="MBC9826175.1"/>
    <property type="molecule type" value="Genomic_DNA"/>
</dbReference>
<protein>
    <submittedName>
        <fullName evidence="2">Uncharacterized protein</fullName>
    </submittedName>
</protein>
<dbReference type="RefSeq" id="WP_187949145.1">
    <property type="nucleotide sequence ID" value="NZ_WNJQ01000012.1"/>
</dbReference>